<dbReference type="Pfam" id="PF13469">
    <property type="entry name" value="Sulfotransfer_3"/>
    <property type="match status" value="2"/>
</dbReference>
<dbReference type="SUPFAM" id="SSF53448">
    <property type="entry name" value="Nucleotide-diphospho-sugar transferases"/>
    <property type="match status" value="1"/>
</dbReference>
<dbReference type="Pfam" id="PF00535">
    <property type="entry name" value="Glycos_transf_2"/>
    <property type="match status" value="1"/>
</dbReference>
<gene>
    <name evidence="3" type="ORF">GBA63_17295</name>
</gene>
<dbReference type="AlphaFoldDB" id="A0A6G8QCT6"/>
<organism evidence="3 4">
    <name type="scientific">Rubrobacter tropicus</name>
    <dbReference type="NCBI Taxonomy" id="2653851"/>
    <lineage>
        <taxon>Bacteria</taxon>
        <taxon>Bacillati</taxon>
        <taxon>Actinomycetota</taxon>
        <taxon>Rubrobacteria</taxon>
        <taxon>Rubrobacterales</taxon>
        <taxon>Rubrobacteraceae</taxon>
        <taxon>Rubrobacter</taxon>
    </lineage>
</organism>
<dbReference type="EMBL" id="CP045119">
    <property type="protein sequence ID" value="QIN84211.1"/>
    <property type="molecule type" value="Genomic_DNA"/>
</dbReference>
<reference evidence="3 4" key="1">
    <citation type="submission" date="2019-10" db="EMBL/GenBank/DDBJ databases">
        <title>Rubrobacter sp nov SCSIO 52090 isolated from a deep-sea sediment in the South China Sea.</title>
        <authorList>
            <person name="Chen R.W."/>
        </authorList>
    </citation>
    <scope>NUCLEOTIDE SEQUENCE [LARGE SCALE GENOMIC DNA]</scope>
    <source>
        <strain evidence="3 4">SCSIO 52909</strain>
    </source>
</reference>
<sequence>MRILIADIPILRNVDRPPPQRTTPWSLRQRKFRIRKSSHRVKPTEEWWDRTDPRYLTRQIPLPRLPPHAFASGQPSWRDSIKRGACKRFARLGQRETASALIQQGERRLRVIAILAAYNEERFIAPCLDHFAAQGVETYLLDNESTDRTVEIAERYLGRGLIGIESFPREGVFDLTAQLGRKEELALELGADWFIHADPDEVRLPPRSDKTLAEALAGVDGLGYDAVNFVEYAFVPTKEEPNHDHPEYQRTMRHYYPFLPRFPHRLNAWKRQPERVDLSSSGGHRVEFPGLRAYPEPFKMRHYPFLSAEHFVEKYAGKDYDAAELRTGKHGWRARVDARKIQLPSQSELSVYASDDALDLSNPRTQHVGEDWTAPRKGLPVIVGGCHRSGTSLVRRMLDAHSRIHCGPEVKFFRDFFGDYAEDPLRHIRFATTARHMLPEQDLLEEFGGAFVRSQERAASRAGKPRWADKNPENVLYLRQWTHLLGRRWVFVHVVRNPLDTLASIKEARFPLTIPPDLESRIELYKRYTRVGAKFGDRHPAYYYRIVYERLVEDPEGVLADLMDWLEEDFEPAQLAFNSAERERGLEDPKIRQTTAAHTDSVGRWRKVLTQEEAVQIARECAPLWHRVSGERLADPSGNGSRPPKTMLPRRIASRLRSKLYSWKDRSRIGEPGEEGRAPTPFIVGAGRSGTTLLRLMLDAHPDLAIPPETHFIPEVSRACGKALDNSGDPRRVFLETVTAHRRWEDFKLEKRLLAERIAAIEPFDLGQALRAFYGLYAQRFGKPRWGDKTPPYVRNMGLVGGLLPEARFLHVIRDGRDVALSSMGLWFGPGSVEEAARRWQSAIRESRRQAEDLPHYLEVHYEDLVTDTEATLKGVCDFVDLPWNPIMLEYHETAQKRMDEMRRDVTLPDGETVVSGEQRTGIHALTNRPPQSDRIGRWKTGMAEGDRETFEGIAGETLKDLGYESGFRKQ</sequence>
<keyword evidence="1 3" id="KW-0808">Transferase</keyword>
<evidence type="ECO:0000259" key="2">
    <source>
        <dbReference type="Pfam" id="PF00535"/>
    </source>
</evidence>
<dbReference type="PANTHER" id="PTHR12788:SF10">
    <property type="entry name" value="PROTEIN-TYROSINE SULFOTRANSFERASE"/>
    <property type="match status" value="1"/>
</dbReference>
<dbReference type="GO" id="GO:0008476">
    <property type="term" value="F:protein-tyrosine sulfotransferase activity"/>
    <property type="evidence" value="ECO:0007669"/>
    <property type="project" value="InterPro"/>
</dbReference>
<name>A0A6G8QCT6_9ACTN</name>
<protein>
    <submittedName>
        <fullName evidence="3">Glycosyltransferase</fullName>
    </submittedName>
</protein>
<evidence type="ECO:0000256" key="1">
    <source>
        <dbReference type="ARBA" id="ARBA00022679"/>
    </source>
</evidence>
<keyword evidence="4" id="KW-1185">Reference proteome</keyword>
<dbReference type="InterPro" id="IPR026634">
    <property type="entry name" value="TPST-like"/>
</dbReference>
<dbReference type="Gene3D" id="3.90.550.10">
    <property type="entry name" value="Spore Coat Polysaccharide Biosynthesis Protein SpsA, Chain A"/>
    <property type="match status" value="1"/>
</dbReference>
<dbReference type="Proteomes" id="UP000501452">
    <property type="component" value="Chromosome"/>
</dbReference>
<evidence type="ECO:0000313" key="4">
    <source>
        <dbReference type="Proteomes" id="UP000501452"/>
    </source>
</evidence>
<dbReference type="PANTHER" id="PTHR12788">
    <property type="entry name" value="PROTEIN-TYROSINE SULFOTRANSFERASE 2"/>
    <property type="match status" value="1"/>
</dbReference>
<proteinExistence type="predicted"/>
<dbReference type="KEGG" id="rub:GBA63_17295"/>
<dbReference type="Gene3D" id="3.40.50.300">
    <property type="entry name" value="P-loop containing nucleotide triphosphate hydrolases"/>
    <property type="match status" value="2"/>
</dbReference>
<evidence type="ECO:0000313" key="3">
    <source>
        <dbReference type="EMBL" id="QIN84211.1"/>
    </source>
</evidence>
<feature type="domain" description="Glycosyltransferase 2-like" evidence="2">
    <location>
        <begin position="114"/>
        <end position="157"/>
    </location>
</feature>
<dbReference type="SUPFAM" id="SSF52540">
    <property type="entry name" value="P-loop containing nucleoside triphosphate hydrolases"/>
    <property type="match status" value="2"/>
</dbReference>
<accession>A0A6G8QCT6</accession>
<dbReference type="InterPro" id="IPR027417">
    <property type="entry name" value="P-loop_NTPase"/>
</dbReference>
<dbReference type="InterPro" id="IPR029044">
    <property type="entry name" value="Nucleotide-diphossugar_trans"/>
</dbReference>
<dbReference type="InterPro" id="IPR001173">
    <property type="entry name" value="Glyco_trans_2-like"/>
</dbReference>